<name>A0A9P5PTA6_9AGAR</name>
<keyword evidence="3" id="KW-1185">Reference proteome</keyword>
<keyword evidence="1" id="KW-1133">Transmembrane helix</keyword>
<feature type="transmembrane region" description="Helical" evidence="1">
    <location>
        <begin position="247"/>
        <end position="267"/>
    </location>
</feature>
<protein>
    <submittedName>
        <fullName evidence="2">Uncharacterized protein</fullName>
    </submittedName>
</protein>
<keyword evidence="1" id="KW-0812">Transmembrane</keyword>
<gene>
    <name evidence="2" type="ORF">BDP27DRAFT_1403399</name>
</gene>
<dbReference type="OrthoDB" id="2744793at2759"/>
<evidence type="ECO:0000313" key="2">
    <source>
        <dbReference type="EMBL" id="KAF9068142.1"/>
    </source>
</evidence>
<dbReference type="AlphaFoldDB" id="A0A9P5PTA6"/>
<feature type="transmembrane region" description="Helical" evidence="1">
    <location>
        <begin position="55"/>
        <end position="74"/>
    </location>
</feature>
<feature type="transmembrane region" description="Helical" evidence="1">
    <location>
        <begin position="175"/>
        <end position="197"/>
    </location>
</feature>
<comment type="caution">
    <text evidence="2">The sequence shown here is derived from an EMBL/GenBank/DDBJ whole genome shotgun (WGS) entry which is preliminary data.</text>
</comment>
<reference evidence="2" key="1">
    <citation type="submission" date="2020-11" db="EMBL/GenBank/DDBJ databases">
        <authorList>
            <consortium name="DOE Joint Genome Institute"/>
            <person name="Ahrendt S."/>
            <person name="Riley R."/>
            <person name="Andreopoulos W."/>
            <person name="Labutti K."/>
            <person name="Pangilinan J."/>
            <person name="Ruiz-Duenas F.J."/>
            <person name="Barrasa J.M."/>
            <person name="Sanchez-Garcia M."/>
            <person name="Camarero S."/>
            <person name="Miyauchi S."/>
            <person name="Serrano A."/>
            <person name="Linde D."/>
            <person name="Babiker R."/>
            <person name="Drula E."/>
            <person name="Ayuso-Fernandez I."/>
            <person name="Pacheco R."/>
            <person name="Padilla G."/>
            <person name="Ferreira P."/>
            <person name="Barriuso J."/>
            <person name="Kellner H."/>
            <person name="Castanera R."/>
            <person name="Alfaro M."/>
            <person name="Ramirez L."/>
            <person name="Pisabarro A.G."/>
            <person name="Kuo A."/>
            <person name="Tritt A."/>
            <person name="Lipzen A."/>
            <person name="He G."/>
            <person name="Yan M."/>
            <person name="Ng V."/>
            <person name="Cullen D."/>
            <person name="Martin F."/>
            <person name="Rosso M.-N."/>
            <person name="Henrissat B."/>
            <person name="Hibbett D."/>
            <person name="Martinez A.T."/>
            <person name="Grigoriev I.V."/>
        </authorList>
    </citation>
    <scope>NUCLEOTIDE SEQUENCE</scope>
    <source>
        <strain evidence="2">AH 40177</strain>
    </source>
</reference>
<dbReference type="EMBL" id="JADNRY010000064">
    <property type="protein sequence ID" value="KAF9068142.1"/>
    <property type="molecule type" value="Genomic_DNA"/>
</dbReference>
<proteinExistence type="predicted"/>
<keyword evidence="1" id="KW-0472">Membrane</keyword>
<accession>A0A9P5PTA6</accession>
<dbReference type="Proteomes" id="UP000772434">
    <property type="component" value="Unassembled WGS sequence"/>
</dbReference>
<feature type="transmembrane region" description="Helical" evidence="1">
    <location>
        <begin position="20"/>
        <end position="43"/>
    </location>
</feature>
<organism evidence="2 3">
    <name type="scientific">Rhodocollybia butyracea</name>
    <dbReference type="NCBI Taxonomy" id="206335"/>
    <lineage>
        <taxon>Eukaryota</taxon>
        <taxon>Fungi</taxon>
        <taxon>Dikarya</taxon>
        <taxon>Basidiomycota</taxon>
        <taxon>Agaricomycotina</taxon>
        <taxon>Agaricomycetes</taxon>
        <taxon>Agaricomycetidae</taxon>
        <taxon>Agaricales</taxon>
        <taxon>Marasmiineae</taxon>
        <taxon>Omphalotaceae</taxon>
        <taxon>Rhodocollybia</taxon>
    </lineage>
</organism>
<sequence length="295" mass="32729">MTPPEAAILASSGAEIYFSIQYLVTNIVLNGAFVLLVGIAIQLVITNPHKKRFKALWMAIIILTFIVATLDAIAKTAYDLELCKYTFIKNSSWINGGSSKEDTALLKSQVGKHTTVWLSAEVWLQIIPLLVSDCIVTWRAWVLWPNHKYVRAAFGVLQGANIASTGSSLPWDFSAIYLSLGVNVIMTSSIILKVWYFRKLLPQNYKRTALQKTLLLWAESGIVYCTAQNLAVNAQTDEDAVSLGSKFLTDIVVALGGIYTVFVFIAVNKEVSQINETVHLEYTRSQRVMEQDTSG</sequence>
<evidence type="ECO:0000313" key="3">
    <source>
        <dbReference type="Proteomes" id="UP000772434"/>
    </source>
</evidence>
<evidence type="ECO:0000256" key="1">
    <source>
        <dbReference type="SAM" id="Phobius"/>
    </source>
</evidence>